<feature type="region of interest" description="Disordered" evidence="1">
    <location>
        <begin position="179"/>
        <end position="235"/>
    </location>
</feature>
<sequence>MGNSCACETDYGDINSYDNDHAHAPPVHHPSVAARLASVQALTSRLPIAKPNVSSSPRLPLSPPSVVHEQTRSPEAPADLQCPRSHPAVHSRKGRVPKQSSRLCPSAFHSVMPPTAQFDLRAATLPTIGLDELQLLGCRPPLTEPTLFSLKESDTLMRKQCGKDEDARVGEEDACRNPLMTPFQRRRTEARRQRRAAEGDPYNTNPSMEPSLTNDSHSTAPMLGDEFSNNVDAFA</sequence>
<evidence type="ECO:0000313" key="2">
    <source>
        <dbReference type="EMBL" id="CUI14959.1"/>
    </source>
</evidence>
<organism evidence="2 3">
    <name type="scientific">Bodo saltans</name>
    <name type="common">Flagellated protozoan</name>
    <dbReference type="NCBI Taxonomy" id="75058"/>
    <lineage>
        <taxon>Eukaryota</taxon>
        <taxon>Discoba</taxon>
        <taxon>Euglenozoa</taxon>
        <taxon>Kinetoplastea</taxon>
        <taxon>Metakinetoplastina</taxon>
        <taxon>Eubodonida</taxon>
        <taxon>Bodonidae</taxon>
        <taxon>Bodo</taxon>
    </lineage>
</organism>
<proteinExistence type="predicted"/>
<feature type="region of interest" description="Disordered" evidence="1">
    <location>
        <begin position="49"/>
        <end position="101"/>
    </location>
</feature>
<dbReference type="AlphaFoldDB" id="A0A0S4KKN5"/>
<dbReference type="VEuPathDB" id="TriTrypDB:BSAL_21385"/>
<feature type="compositionally biased region" description="Basic and acidic residues" evidence="1">
    <location>
        <begin position="186"/>
        <end position="198"/>
    </location>
</feature>
<dbReference type="EMBL" id="CYKH01001741">
    <property type="protein sequence ID" value="CUI14959.1"/>
    <property type="molecule type" value="Genomic_DNA"/>
</dbReference>
<accession>A0A0S4KKN5</accession>
<reference evidence="3" key="1">
    <citation type="submission" date="2015-09" db="EMBL/GenBank/DDBJ databases">
        <authorList>
            <consortium name="Pathogen Informatics"/>
        </authorList>
    </citation>
    <scope>NUCLEOTIDE SEQUENCE [LARGE SCALE GENOMIC DNA]</scope>
    <source>
        <strain evidence="3">Lake Konstanz</strain>
    </source>
</reference>
<name>A0A0S4KKN5_BODSA</name>
<feature type="compositionally biased region" description="Low complexity" evidence="1">
    <location>
        <begin position="51"/>
        <end position="67"/>
    </location>
</feature>
<evidence type="ECO:0000313" key="3">
    <source>
        <dbReference type="Proteomes" id="UP000051952"/>
    </source>
</evidence>
<dbReference type="Proteomes" id="UP000051952">
    <property type="component" value="Unassembled WGS sequence"/>
</dbReference>
<keyword evidence="3" id="KW-1185">Reference proteome</keyword>
<feature type="compositionally biased region" description="Basic residues" evidence="1">
    <location>
        <begin position="87"/>
        <end position="96"/>
    </location>
</feature>
<evidence type="ECO:0000256" key="1">
    <source>
        <dbReference type="SAM" id="MobiDB-lite"/>
    </source>
</evidence>
<protein>
    <submittedName>
        <fullName evidence="2">Uncharacterized protein</fullName>
    </submittedName>
</protein>
<feature type="compositionally biased region" description="Polar residues" evidence="1">
    <location>
        <begin position="202"/>
        <end position="219"/>
    </location>
</feature>
<gene>
    <name evidence="2" type="ORF">BSAL_21385</name>
</gene>